<proteinExistence type="predicted"/>
<protein>
    <submittedName>
        <fullName evidence="1">Antitoxin ChpS</fullName>
    </submittedName>
</protein>
<dbReference type="Gene3D" id="2.10.260.10">
    <property type="match status" value="1"/>
</dbReference>
<evidence type="ECO:0000313" key="2">
    <source>
        <dbReference type="Proteomes" id="UP000219068"/>
    </source>
</evidence>
<dbReference type="Proteomes" id="UP000219068">
    <property type="component" value="Unassembled WGS sequence"/>
</dbReference>
<dbReference type="EMBL" id="OBMM01000003">
    <property type="protein sequence ID" value="SOC20414.1"/>
    <property type="molecule type" value="Genomic_DNA"/>
</dbReference>
<sequence length="87" mass="9726">MYRCKISKRDDELTLTLPDDLVSRLDLKEGQTLSASVIDGTLILRQGDTPFYTLDELLAATDPDALTQANTDSEWLETSPRVGREII</sequence>
<name>A0A285TDU5_9PROT</name>
<dbReference type="AlphaFoldDB" id="A0A285TDU5"/>
<evidence type="ECO:0000313" key="1">
    <source>
        <dbReference type="EMBL" id="SOC20414.1"/>
    </source>
</evidence>
<dbReference type="InterPro" id="IPR037914">
    <property type="entry name" value="SpoVT-AbrB_sf"/>
</dbReference>
<organism evidence="1 2">
    <name type="scientific">Thalassospira xiamenensis</name>
    <dbReference type="NCBI Taxonomy" id="220697"/>
    <lineage>
        <taxon>Bacteria</taxon>
        <taxon>Pseudomonadati</taxon>
        <taxon>Pseudomonadota</taxon>
        <taxon>Alphaproteobacteria</taxon>
        <taxon>Rhodospirillales</taxon>
        <taxon>Thalassospiraceae</taxon>
        <taxon>Thalassospira</taxon>
    </lineage>
</organism>
<accession>A0A285TDU5</accession>
<dbReference type="SUPFAM" id="SSF89447">
    <property type="entry name" value="AbrB/MazE/MraZ-like"/>
    <property type="match status" value="1"/>
</dbReference>
<gene>
    <name evidence="1" type="ORF">SAMN05428964_10382</name>
</gene>
<reference evidence="1 2" key="1">
    <citation type="submission" date="2017-08" db="EMBL/GenBank/DDBJ databases">
        <authorList>
            <person name="de Groot N.N."/>
        </authorList>
    </citation>
    <scope>NUCLEOTIDE SEQUENCE [LARGE SCALE GENOMIC DNA]</scope>
    <source>
        <strain evidence="1 2">USBA 78</strain>
    </source>
</reference>